<dbReference type="Pfam" id="PF20148">
    <property type="entry name" value="DUF6531"/>
    <property type="match status" value="1"/>
</dbReference>
<evidence type="ECO:0000256" key="1">
    <source>
        <dbReference type="SAM" id="MobiDB-lite"/>
    </source>
</evidence>
<evidence type="ECO:0000259" key="2">
    <source>
        <dbReference type="Pfam" id="PF09994"/>
    </source>
</evidence>
<dbReference type="PANTHER" id="PTHR32305">
    <property type="match status" value="1"/>
</dbReference>
<dbReference type="InterPro" id="IPR022385">
    <property type="entry name" value="Rhs_assc_core"/>
</dbReference>
<dbReference type="InterPro" id="IPR050708">
    <property type="entry name" value="T6SS_VgrG/RHS"/>
</dbReference>
<dbReference type="Pfam" id="PF09994">
    <property type="entry name" value="T6SS_Tle1-like_cat"/>
    <property type="match status" value="1"/>
</dbReference>
<dbReference type="Proteomes" id="UP000091926">
    <property type="component" value="Chromosome"/>
</dbReference>
<gene>
    <name evidence="4" type="ORF">BAU07_00450</name>
</gene>
<sequence>MAGQGPPAPTLNLGVGNPIHLVTGNKYQREIDLPGPAPRAGLEIVRHYNALDARPSSLGRGWTLSYETRLHAHAAPGRVQVAQADGSRMDFRCDAPHPDEAVCRPIPPARGTLERDVDSWRWRWPDGRRLHFNAAGRLTRIADSHGGDVRITRETTLGPTHGEILAAIDERGNALRFTYETTAAGTRLSRIDAPSGAHVYSHDMPQARGAPAPAYPRLIAAAHPAGWQRHYFYETALQGGDPYRLTGIAWRRAGSDAQSVRTHSWAYDEAGRAILSVHGAPDATRDRVQLSYVATPLPDGTRGLTRVRGSTGVTDFHTAVRAGRPVLLQVRGSGCPGCAAPGLDAAYDGHGNLLQLNRLRLERDQAGKLTRLHDAESGWPGLSLSFDAGGALRSWHTHATGPETRRRDAAGRIIERRYANGDVWQYARDGAGRLVEVIARADGAALRTTIAWRGGRPVRVDHPHEHETRRYDRRGRLASRTVYRAALRKHGAGYGYSERYAWDARGRLVRHDLPEGGRLLYAYDDAGRVARIAWDDGTGTSEYELLRAAPGAGYLHANGLHARGLLRHDGLYALIVDDPAQPARPPIFAQRLGYDGDGRIAHDIARNGDWHIGSAYAYDDETRLAGAAIAFRNHAGATTRGWRYAWRDAGDVRAIEHHGVIRSHRAQRDASGLPRQYGSLRLHYGPDRRLSKVVRGASELVRYAHNAYGERIRRHSGGRGEHYLYTGNRLSARALDLPDGGVGVVQRYVYAGWVPVAMIAYPRPRLLAQRATRPPVPVFYAIHADAAGLPHALTDAQRRIRWRAAWSPTGAPLAVEGDLDMPLRQPGHIADAATGWHDNYLRTYDPRAGHYLEPDPAGPMPDSQAYGYARQQPRRHIDPFGLLLFAFDGTSRDLTGRTNVGLMSGWYADGTAYYHRGPGFAAPRFYDAATAGSAPAILGTQWQALLREVAAASGHGRALPIDLLGYSRGAALAMHFGNMIAGRYRAGRFWHRDPALGTVTACADLRFMGLFDAVAQFGVLGADNAHYDLAVSAEWHWVAHAVALHEHRGLFPLSATPDGAPNVATAPFIGAHGDIGGGYLAEPANVDTARPGGDLSDVALAWMLDQARRAGVPFRQAPEPFQRVDNAIVHDERGSRGRRRGSDRPVLDGAGATRLRRQGQHPDYGDRARAEVEAFIRRVENWTEAAGPAVATVDMAGYRGWLRRTLDLDLPN</sequence>
<dbReference type="EMBL" id="CP016172">
    <property type="protein sequence ID" value="ANN75795.1"/>
    <property type="molecule type" value="Genomic_DNA"/>
</dbReference>
<dbReference type="NCBIfam" id="TIGR01643">
    <property type="entry name" value="YD_repeat_2x"/>
    <property type="match status" value="2"/>
</dbReference>
<dbReference type="Pfam" id="PF05593">
    <property type="entry name" value="RHS_repeat"/>
    <property type="match status" value="1"/>
</dbReference>
<keyword evidence="5" id="KW-1185">Reference proteome</keyword>
<dbReference type="InterPro" id="IPR031325">
    <property type="entry name" value="RHS_repeat"/>
</dbReference>
<accession>A0A193G7J8</accession>
<dbReference type="InterPro" id="IPR018712">
    <property type="entry name" value="Tle1-like_cat"/>
</dbReference>
<dbReference type="AlphaFoldDB" id="A0A193G7J8"/>
<evidence type="ECO:0000313" key="5">
    <source>
        <dbReference type="Proteomes" id="UP000091926"/>
    </source>
</evidence>
<dbReference type="NCBIfam" id="TIGR03696">
    <property type="entry name" value="Rhs_assc_core"/>
    <property type="match status" value="1"/>
</dbReference>
<feature type="domain" description="DUF6531" evidence="3">
    <location>
        <begin position="16"/>
        <end position="91"/>
    </location>
</feature>
<organism evidence="4 5">
    <name type="scientific">Bordetella flabilis</name>
    <dbReference type="NCBI Taxonomy" id="463014"/>
    <lineage>
        <taxon>Bacteria</taxon>
        <taxon>Pseudomonadati</taxon>
        <taxon>Pseudomonadota</taxon>
        <taxon>Betaproteobacteria</taxon>
        <taxon>Burkholderiales</taxon>
        <taxon>Alcaligenaceae</taxon>
        <taxon>Bordetella</taxon>
    </lineage>
</organism>
<reference evidence="4 5" key="1">
    <citation type="submission" date="2016-06" db="EMBL/GenBank/DDBJ databases">
        <title>Complete genome sequences of Bordetella bronchialis and Bordetella flabilis.</title>
        <authorList>
            <person name="LiPuma J.J."/>
            <person name="Spilker T."/>
        </authorList>
    </citation>
    <scope>NUCLEOTIDE SEQUENCE [LARGE SCALE GENOMIC DNA]</scope>
    <source>
        <strain evidence="4 5">AU10664</strain>
    </source>
</reference>
<dbReference type="Gene3D" id="2.180.10.10">
    <property type="entry name" value="RHS repeat-associated core"/>
    <property type="match status" value="1"/>
</dbReference>
<dbReference type="KEGG" id="bfz:BAU07_00450"/>
<feature type="domain" description="T6SS Phospholipase effector Tle1-like catalytic" evidence="2">
    <location>
        <begin position="1003"/>
        <end position="1106"/>
    </location>
</feature>
<dbReference type="PANTHER" id="PTHR32305:SF15">
    <property type="entry name" value="PROTEIN RHSA-RELATED"/>
    <property type="match status" value="1"/>
</dbReference>
<evidence type="ECO:0000259" key="3">
    <source>
        <dbReference type="Pfam" id="PF20148"/>
    </source>
</evidence>
<name>A0A193G7J8_9BORD</name>
<dbReference type="STRING" id="463014.BAU07_00450"/>
<dbReference type="RefSeq" id="WP_066652580.1">
    <property type="nucleotide sequence ID" value="NZ_CBCSCL010000002.1"/>
</dbReference>
<protein>
    <submittedName>
        <fullName evidence="4">Uncharacterized protein</fullName>
    </submittedName>
</protein>
<proteinExistence type="predicted"/>
<feature type="region of interest" description="Disordered" evidence="1">
    <location>
        <begin position="1130"/>
        <end position="1165"/>
    </location>
</feature>
<evidence type="ECO:0000313" key="4">
    <source>
        <dbReference type="EMBL" id="ANN75795.1"/>
    </source>
</evidence>
<dbReference type="InterPro" id="IPR045351">
    <property type="entry name" value="DUF6531"/>
</dbReference>
<feature type="compositionally biased region" description="Basic and acidic residues" evidence="1">
    <location>
        <begin position="1130"/>
        <end position="1146"/>
    </location>
</feature>
<dbReference type="InterPro" id="IPR006530">
    <property type="entry name" value="YD"/>
</dbReference>